<proteinExistence type="predicted"/>
<dbReference type="GO" id="GO:0052689">
    <property type="term" value="F:carboxylic ester hydrolase activity"/>
    <property type="evidence" value="ECO:0007669"/>
    <property type="project" value="UniProtKB-ARBA"/>
</dbReference>
<evidence type="ECO:0000313" key="5">
    <source>
        <dbReference type="Proteomes" id="UP000519004"/>
    </source>
</evidence>
<name>A0A7W7Y185_9GAMM</name>
<keyword evidence="4" id="KW-0808">Transferase</keyword>
<dbReference type="PANTHER" id="PTHR22946">
    <property type="entry name" value="DIENELACTONE HYDROLASE DOMAIN-CONTAINING PROTEIN-RELATED"/>
    <property type="match status" value="1"/>
</dbReference>
<keyword evidence="1 4" id="KW-0378">Hydrolase</keyword>
<keyword evidence="4" id="KW-0328">Glycosyltransferase</keyword>
<evidence type="ECO:0000259" key="3">
    <source>
        <dbReference type="Pfam" id="PF01738"/>
    </source>
</evidence>
<protein>
    <submittedName>
        <fullName evidence="4">Putative phosphoribosyltransferase/putative alpha/beta-hydrolase family hydrolase</fullName>
    </submittedName>
</protein>
<dbReference type="InterPro" id="IPR000836">
    <property type="entry name" value="PRTase_dom"/>
</dbReference>
<dbReference type="Gene3D" id="3.40.50.2020">
    <property type="match status" value="1"/>
</dbReference>
<keyword evidence="5" id="KW-1185">Reference proteome</keyword>
<evidence type="ECO:0000259" key="2">
    <source>
        <dbReference type="Pfam" id="PF00156"/>
    </source>
</evidence>
<reference evidence="4 5" key="1">
    <citation type="submission" date="2020-08" db="EMBL/GenBank/DDBJ databases">
        <title>Genomic Encyclopedia of Type Strains, Phase IV (KMG-IV): sequencing the most valuable type-strain genomes for metagenomic binning, comparative biology and taxonomic classification.</title>
        <authorList>
            <person name="Goeker M."/>
        </authorList>
    </citation>
    <scope>NUCLEOTIDE SEQUENCE [LARGE SCALE GENOMIC DNA]</scope>
    <source>
        <strain evidence="4 5">DSM 25897</strain>
    </source>
</reference>
<dbReference type="Pfam" id="PF01738">
    <property type="entry name" value="DLH"/>
    <property type="match status" value="1"/>
</dbReference>
<sequence length="439" mass="45751">MTALPFADRDDAARRLAVALAHLHGSRPLVLAIPRGAVPMGRVLATALGGDLDVVLVRKLGAPGNPELAIGAVDEHGRVHLASHAALTGADAAYIRRETERQLALIRDRRRRYTPDRPPLDAAGRTVIVVDDGLATGSTMIAALGAARAAGAAHLVCAVPVAARDSLERVRPLADEVVCLAAPLNFHAVGQYYDRFDQVSDEQVVALLAASRPGAGEGRQTVTILCEDVATTGDLVVPDTARGLILFAHGSGSSRHSPRNRQVAATLEGAGFATLLMDLLTPDEDADPAARFDIDLLAHRLDAALRWARHDARVAALPVGLFGSSTGAAAALRVAAARGDAVRAVVSRGGRPDLAGDVALARVQAPTLLIVGGADREVLALNRQALAAMTASAELVVVPGATHLFEEPGALEQVARLAVDWFARWLTGPAPAVPMPARS</sequence>
<feature type="domain" description="Phosphoribosyltransferase" evidence="2">
    <location>
        <begin position="14"/>
        <end position="192"/>
    </location>
</feature>
<dbReference type="PANTHER" id="PTHR22946:SF9">
    <property type="entry name" value="POLYKETIDE TRANSFERASE AF380"/>
    <property type="match status" value="1"/>
</dbReference>
<dbReference type="AlphaFoldDB" id="A0A7W7Y185"/>
<organism evidence="4 5">
    <name type="scientific">Rehaibacterium terrae</name>
    <dbReference type="NCBI Taxonomy" id="1341696"/>
    <lineage>
        <taxon>Bacteria</taxon>
        <taxon>Pseudomonadati</taxon>
        <taxon>Pseudomonadota</taxon>
        <taxon>Gammaproteobacteria</taxon>
        <taxon>Lysobacterales</taxon>
        <taxon>Lysobacteraceae</taxon>
        <taxon>Rehaibacterium</taxon>
    </lineage>
</organism>
<comment type="caution">
    <text evidence="4">The sequence shown here is derived from an EMBL/GenBank/DDBJ whole genome shotgun (WGS) entry which is preliminary data.</text>
</comment>
<dbReference type="Pfam" id="PF00156">
    <property type="entry name" value="Pribosyltran"/>
    <property type="match status" value="1"/>
</dbReference>
<dbReference type="SUPFAM" id="SSF53474">
    <property type="entry name" value="alpha/beta-Hydrolases"/>
    <property type="match status" value="1"/>
</dbReference>
<feature type="domain" description="Dienelactone hydrolase" evidence="3">
    <location>
        <begin position="261"/>
        <end position="411"/>
    </location>
</feature>
<evidence type="ECO:0000313" key="4">
    <source>
        <dbReference type="EMBL" id="MBB5016003.1"/>
    </source>
</evidence>
<dbReference type="Proteomes" id="UP000519004">
    <property type="component" value="Unassembled WGS sequence"/>
</dbReference>
<dbReference type="Gene3D" id="3.40.50.1820">
    <property type="entry name" value="alpha/beta hydrolase"/>
    <property type="match status" value="1"/>
</dbReference>
<dbReference type="InterPro" id="IPR029058">
    <property type="entry name" value="AB_hydrolase_fold"/>
</dbReference>
<dbReference type="RefSeq" id="WP_183948678.1">
    <property type="nucleotide sequence ID" value="NZ_JACHHX010000013.1"/>
</dbReference>
<dbReference type="EMBL" id="JACHHX010000013">
    <property type="protein sequence ID" value="MBB5016003.1"/>
    <property type="molecule type" value="Genomic_DNA"/>
</dbReference>
<gene>
    <name evidence="4" type="ORF">HNQ58_001913</name>
</gene>
<dbReference type="InterPro" id="IPR029057">
    <property type="entry name" value="PRTase-like"/>
</dbReference>
<dbReference type="SUPFAM" id="SSF53271">
    <property type="entry name" value="PRTase-like"/>
    <property type="match status" value="1"/>
</dbReference>
<dbReference type="GO" id="GO:0016757">
    <property type="term" value="F:glycosyltransferase activity"/>
    <property type="evidence" value="ECO:0007669"/>
    <property type="project" value="UniProtKB-KW"/>
</dbReference>
<dbReference type="CDD" id="cd06223">
    <property type="entry name" value="PRTases_typeI"/>
    <property type="match status" value="1"/>
</dbReference>
<evidence type="ECO:0000256" key="1">
    <source>
        <dbReference type="ARBA" id="ARBA00022801"/>
    </source>
</evidence>
<dbReference type="InterPro" id="IPR050261">
    <property type="entry name" value="FrsA_esterase"/>
</dbReference>
<dbReference type="InterPro" id="IPR002925">
    <property type="entry name" value="Dienelactn_hydro"/>
</dbReference>
<dbReference type="Gene3D" id="3.30.1310.20">
    <property type="entry name" value="PRTase-like"/>
    <property type="match status" value="1"/>
</dbReference>
<accession>A0A7W7Y185</accession>